<reference evidence="1 2" key="1">
    <citation type="submission" date="2019-03" db="EMBL/GenBank/DDBJ databases">
        <title>Draft Genome Sequence of Massilia arenosa sp. nov., a Novel Massilia Species Isolated from a Sandy-loam Maize Soil.</title>
        <authorList>
            <person name="Raths R."/>
            <person name="Peta V."/>
            <person name="Bucking H."/>
        </authorList>
    </citation>
    <scope>NUCLEOTIDE SEQUENCE [LARGE SCALE GENOMIC DNA]</scope>
    <source>
        <strain evidence="1 2">MC02</strain>
    </source>
</reference>
<dbReference type="InterPro" id="IPR007446">
    <property type="entry name" value="PilP"/>
</dbReference>
<proteinExistence type="predicted"/>
<name>A0A4Y9SDX9_9BURK</name>
<dbReference type="OrthoDB" id="5296580at2"/>
<dbReference type="Pfam" id="PF04351">
    <property type="entry name" value="PilP"/>
    <property type="match status" value="1"/>
</dbReference>
<dbReference type="PROSITE" id="PS51257">
    <property type="entry name" value="PROKAR_LIPOPROTEIN"/>
    <property type="match status" value="1"/>
</dbReference>
<accession>A0A4Y9SDX9</accession>
<dbReference type="RefSeq" id="WP_135206970.1">
    <property type="nucleotide sequence ID" value="NZ_SPVF01000124.1"/>
</dbReference>
<dbReference type="Gene3D" id="2.30.30.830">
    <property type="match status" value="1"/>
</dbReference>
<dbReference type="Proteomes" id="UP000298438">
    <property type="component" value="Unassembled WGS sequence"/>
</dbReference>
<organism evidence="1 2">
    <name type="scientific">Zemynaea arenosa</name>
    <dbReference type="NCBI Taxonomy" id="2561931"/>
    <lineage>
        <taxon>Bacteria</taxon>
        <taxon>Pseudomonadati</taxon>
        <taxon>Pseudomonadota</taxon>
        <taxon>Betaproteobacteria</taxon>
        <taxon>Burkholderiales</taxon>
        <taxon>Oxalobacteraceae</taxon>
        <taxon>Telluria group</taxon>
        <taxon>Zemynaea</taxon>
    </lineage>
</organism>
<protein>
    <submittedName>
        <fullName evidence="1">Pilus assembly protein PilP</fullName>
    </submittedName>
</protein>
<dbReference type="PIRSF" id="PIRSF016481">
    <property type="entry name" value="Pilus_assembly_PilP"/>
    <property type="match status" value="1"/>
</dbReference>
<gene>
    <name evidence="1" type="ORF">E4L96_09455</name>
</gene>
<sequence>MKTHAQRLAAGLAAAALLAGCSDSDVQQVRQWMAETRANTHVKVEPLSPPKTFIPYAYTAQQATDPFSQSKLLVELAKAAATSNNPFKPDLERRKELLESFPLDTMRMVGVLQKSGVTFALLQIDSNVYQVKVGQHIGQNYGLVTGVTENAVSIREVVQDAAGEWTERMAKLELQESRK</sequence>
<evidence type="ECO:0000313" key="2">
    <source>
        <dbReference type="Proteomes" id="UP000298438"/>
    </source>
</evidence>
<keyword evidence="2" id="KW-1185">Reference proteome</keyword>
<comment type="caution">
    <text evidence="1">The sequence shown here is derived from an EMBL/GenBank/DDBJ whole genome shotgun (WGS) entry which is preliminary data.</text>
</comment>
<dbReference type="EMBL" id="SPVF01000124">
    <property type="protein sequence ID" value="TFW21062.1"/>
    <property type="molecule type" value="Genomic_DNA"/>
</dbReference>
<dbReference type="AlphaFoldDB" id="A0A4Y9SDX9"/>
<evidence type="ECO:0000313" key="1">
    <source>
        <dbReference type="EMBL" id="TFW21062.1"/>
    </source>
</evidence>